<dbReference type="EMBL" id="SSTE01001018">
    <property type="protein sequence ID" value="KAA0065895.1"/>
    <property type="molecule type" value="Genomic_DNA"/>
</dbReference>
<evidence type="ECO:0000313" key="4">
    <source>
        <dbReference type="Proteomes" id="UP000321947"/>
    </source>
</evidence>
<dbReference type="PANTHER" id="PTHR34427">
    <property type="entry name" value="DUF4283 DOMAIN PROTEIN"/>
    <property type="match status" value="1"/>
</dbReference>
<organism evidence="2 4">
    <name type="scientific">Cucumis melo var. makuwa</name>
    <name type="common">Oriental melon</name>
    <dbReference type="NCBI Taxonomy" id="1194695"/>
    <lineage>
        <taxon>Eukaryota</taxon>
        <taxon>Viridiplantae</taxon>
        <taxon>Streptophyta</taxon>
        <taxon>Embryophyta</taxon>
        <taxon>Tracheophyta</taxon>
        <taxon>Spermatophyta</taxon>
        <taxon>Magnoliopsida</taxon>
        <taxon>eudicotyledons</taxon>
        <taxon>Gunneridae</taxon>
        <taxon>Pentapetalae</taxon>
        <taxon>rosids</taxon>
        <taxon>fabids</taxon>
        <taxon>Cucurbitales</taxon>
        <taxon>Cucurbitaceae</taxon>
        <taxon>Benincaseae</taxon>
        <taxon>Cucumis</taxon>
    </lineage>
</organism>
<dbReference type="EMBL" id="SSTD01008710">
    <property type="protein sequence ID" value="TYK15122.1"/>
    <property type="molecule type" value="Genomic_DNA"/>
</dbReference>
<comment type="caution">
    <text evidence="2">The sequence shown here is derived from an EMBL/GenBank/DDBJ whole genome shotgun (WGS) entry which is preliminary data.</text>
</comment>
<proteinExistence type="predicted"/>
<evidence type="ECO:0000313" key="3">
    <source>
        <dbReference type="Proteomes" id="UP000321393"/>
    </source>
</evidence>
<sequence>METSFSFSPFHADKAIVTFKDPTQATLLCNNNEWSTIGSFYVRFEKWSFKKHAAPILVPSYGGWVSFRGIPLSAWKTDTFIQIGNACRGFLDVAKETKTRKNLVEARIKIRYNYSSFIPTNISIKDDNGHLFFVQAVTHENGK</sequence>
<dbReference type="OrthoDB" id="967795at2759"/>
<dbReference type="AlphaFoldDB" id="A0A5D3CUI3"/>
<dbReference type="Proteomes" id="UP000321947">
    <property type="component" value="Unassembled WGS sequence"/>
</dbReference>
<dbReference type="PANTHER" id="PTHR34427:SF5">
    <property type="entry name" value="DUF4283 DOMAIN-CONTAINING PROTEIN"/>
    <property type="match status" value="1"/>
</dbReference>
<name>A0A5D3CUI3_CUCMM</name>
<evidence type="ECO:0000313" key="2">
    <source>
        <dbReference type="EMBL" id="TYK15122.1"/>
    </source>
</evidence>
<gene>
    <name evidence="2" type="ORF">E5676_scaffold259G00540</name>
    <name evidence="1" type="ORF">E6C27_scaffold538G00730</name>
</gene>
<dbReference type="Proteomes" id="UP000321393">
    <property type="component" value="Unassembled WGS sequence"/>
</dbReference>
<evidence type="ECO:0000313" key="1">
    <source>
        <dbReference type="EMBL" id="KAA0065895.1"/>
    </source>
</evidence>
<accession>A0A5D3CUI3</accession>
<protein>
    <submittedName>
        <fullName evidence="2">Uncharacterized protein</fullName>
    </submittedName>
</protein>
<reference evidence="3 4" key="1">
    <citation type="submission" date="2019-08" db="EMBL/GenBank/DDBJ databases">
        <title>Draft genome sequences of two oriental melons (Cucumis melo L. var makuwa).</title>
        <authorList>
            <person name="Kwon S.-Y."/>
        </authorList>
    </citation>
    <scope>NUCLEOTIDE SEQUENCE [LARGE SCALE GENOMIC DNA]</scope>
    <source>
        <strain evidence="4">cv. Chang Bougi</strain>
        <strain evidence="3">cv. SW 3</strain>
        <tissue evidence="2">Leaf</tissue>
    </source>
</reference>